<dbReference type="GO" id="GO:0008198">
    <property type="term" value="F:ferrous iron binding"/>
    <property type="evidence" value="ECO:0007669"/>
    <property type="project" value="InterPro"/>
</dbReference>
<evidence type="ECO:0000313" key="7">
    <source>
        <dbReference type="EMBL" id="KAF0737492.1"/>
    </source>
</evidence>
<dbReference type="SUPFAM" id="SSF53213">
    <property type="entry name" value="LigB-like"/>
    <property type="match status" value="1"/>
</dbReference>
<dbReference type="EMBL" id="VJMJ01000084">
    <property type="protein sequence ID" value="KAF0737492.1"/>
    <property type="molecule type" value="Genomic_DNA"/>
</dbReference>
<feature type="domain" description="Extradiol ring-cleavage dioxygenase class III enzyme subunit B" evidence="6">
    <location>
        <begin position="55"/>
        <end position="254"/>
    </location>
</feature>
<organism evidence="7 8">
    <name type="scientific">Aphanomyces euteiches</name>
    <dbReference type="NCBI Taxonomy" id="100861"/>
    <lineage>
        <taxon>Eukaryota</taxon>
        <taxon>Sar</taxon>
        <taxon>Stramenopiles</taxon>
        <taxon>Oomycota</taxon>
        <taxon>Saprolegniomycetes</taxon>
        <taxon>Saprolegniales</taxon>
        <taxon>Verrucalvaceae</taxon>
        <taxon>Aphanomyces</taxon>
    </lineage>
</organism>
<keyword evidence="8" id="KW-1185">Reference proteome</keyword>
<keyword evidence="3" id="KW-0479">Metal-binding</keyword>
<gene>
    <name evidence="7" type="ORF">Ae201684_006652</name>
</gene>
<dbReference type="Proteomes" id="UP000481153">
    <property type="component" value="Unassembled WGS sequence"/>
</dbReference>
<dbReference type="InterPro" id="IPR004183">
    <property type="entry name" value="Xdiol_dOase_suB"/>
</dbReference>
<accession>A0A6G0XBJ9</accession>
<keyword evidence="5" id="KW-0560">Oxidoreductase</keyword>
<comment type="similarity">
    <text evidence="2">Belongs to the DODA-type extradiol aromatic ring-opening dioxygenase family.</text>
</comment>
<protein>
    <recommendedName>
        <fullName evidence="6">Extradiol ring-cleavage dioxygenase class III enzyme subunit B domain-containing protein</fullName>
    </recommendedName>
</protein>
<dbReference type="GO" id="GO:0008270">
    <property type="term" value="F:zinc ion binding"/>
    <property type="evidence" value="ECO:0007669"/>
    <property type="project" value="InterPro"/>
</dbReference>
<evidence type="ECO:0000256" key="2">
    <source>
        <dbReference type="ARBA" id="ARBA00007581"/>
    </source>
</evidence>
<dbReference type="Pfam" id="PF02900">
    <property type="entry name" value="LigB"/>
    <property type="match status" value="1"/>
</dbReference>
<dbReference type="PANTHER" id="PTHR30096">
    <property type="entry name" value="4,5-DOPA DIOXYGENASE EXTRADIOL-LIKE PROTEIN"/>
    <property type="match status" value="1"/>
</dbReference>
<evidence type="ECO:0000256" key="1">
    <source>
        <dbReference type="ARBA" id="ARBA00001947"/>
    </source>
</evidence>
<keyword evidence="4" id="KW-0862">Zinc</keyword>
<comment type="cofactor">
    <cofactor evidence="1">
        <name>Zn(2+)</name>
        <dbReference type="ChEBI" id="CHEBI:29105"/>
    </cofactor>
</comment>
<dbReference type="InterPro" id="IPR014436">
    <property type="entry name" value="Extradiol_dOase_DODA"/>
</dbReference>
<reference evidence="7 8" key="1">
    <citation type="submission" date="2019-07" db="EMBL/GenBank/DDBJ databases">
        <title>Genomics analysis of Aphanomyces spp. identifies a new class of oomycete effector associated with host adaptation.</title>
        <authorList>
            <person name="Gaulin E."/>
        </authorList>
    </citation>
    <scope>NUCLEOTIDE SEQUENCE [LARGE SCALE GENOMIC DNA]</scope>
    <source>
        <strain evidence="7 8">ATCC 201684</strain>
    </source>
</reference>
<evidence type="ECO:0000256" key="3">
    <source>
        <dbReference type="ARBA" id="ARBA00022723"/>
    </source>
</evidence>
<dbReference type="PIRSF" id="PIRSF006157">
    <property type="entry name" value="Doxgns_DODA"/>
    <property type="match status" value="1"/>
</dbReference>
<evidence type="ECO:0000313" key="8">
    <source>
        <dbReference type="Proteomes" id="UP000481153"/>
    </source>
</evidence>
<dbReference type="Gene3D" id="3.40.830.10">
    <property type="entry name" value="LigB-like"/>
    <property type="match status" value="1"/>
</dbReference>
<sequence>MVNTAVCRVAPAVFVNHGGGPMPYLVTVTDPEQGPTRAFLENVASQWLGLNDPATKPAAIVLVTAHWEENVVTISSSEKHELLYDYYGFPPEAYNLKYDAPGSPSLAQKIKSLLTDASIPSQLNPTRGWDHGVFIPMKLIYPAADIPIVQVSLANSLDPDLHFRLGQALAPLRQENIAIVGSGMSFHSFRPTSQVKVQTKDFTDALNAASAKTSVEERGEALKAWKSFPHARACHPREEHLIPLHVVAGAAGEGSVTTYDIENPFWNNFVRSFGWGISS</sequence>
<dbReference type="PANTHER" id="PTHR30096:SF0">
    <property type="entry name" value="4,5-DOPA DIOXYGENASE EXTRADIOL-LIKE PROTEIN"/>
    <property type="match status" value="1"/>
</dbReference>
<dbReference type="VEuPathDB" id="FungiDB:AeMF1_011416"/>
<evidence type="ECO:0000256" key="5">
    <source>
        <dbReference type="ARBA" id="ARBA00023002"/>
    </source>
</evidence>
<evidence type="ECO:0000256" key="4">
    <source>
        <dbReference type="ARBA" id="ARBA00022833"/>
    </source>
</evidence>
<name>A0A6G0XBJ9_9STRA</name>
<evidence type="ECO:0000259" key="6">
    <source>
        <dbReference type="Pfam" id="PF02900"/>
    </source>
</evidence>
<dbReference type="AlphaFoldDB" id="A0A6G0XBJ9"/>
<proteinExistence type="inferred from homology"/>
<comment type="caution">
    <text evidence="7">The sequence shown here is derived from an EMBL/GenBank/DDBJ whole genome shotgun (WGS) entry which is preliminary data.</text>
</comment>
<dbReference type="GO" id="GO:0016702">
    <property type="term" value="F:oxidoreductase activity, acting on single donors with incorporation of molecular oxygen, incorporation of two atoms of oxygen"/>
    <property type="evidence" value="ECO:0007669"/>
    <property type="project" value="UniProtKB-ARBA"/>
</dbReference>
<dbReference type="CDD" id="cd07363">
    <property type="entry name" value="45_DOPA_Dioxygenase"/>
    <property type="match status" value="1"/>
</dbReference>